<dbReference type="GO" id="GO:0015627">
    <property type="term" value="C:type II protein secretion system complex"/>
    <property type="evidence" value="ECO:0007669"/>
    <property type="project" value="TreeGrafter"/>
</dbReference>
<gene>
    <name evidence="5" type="primary">outD_2</name>
    <name evidence="5" type="ORF">KOR42_22420</name>
</gene>
<dbReference type="GO" id="GO:0009306">
    <property type="term" value="P:protein secretion"/>
    <property type="evidence" value="ECO:0007669"/>
    <property type="project" value="InterPro"/>
</dbReference>
<evidence type="ECO:0000259" key="3">
    <source>
        <dbReference type="Pfam" id="PF00263"/>
    </source>
</evidence>
<dbReference type="AlphaFoldDB" id="A0A5C5X9L6"/>
<dbReference type="Proteomes" id="UP000317243">
    <property type="component" value="Unassembled WGS sequence"/>
</dbReference>
<comment type="similarity">
    <text evidence="1">Belongs to the bacterial secretin family.</text>
</comment>
<dbReference type="InterPro" id="IPR032789">
    <property type="entry name" value="T2SS-T3SS_pil_N"/>
</dbReference>
<protein>
    <submittedName>
        <fullName evidence="5">Type II secretion system protein D</fullName>
    </submittedName>
</protein>
<proteinExistence type="inferred from homology"/>
<dbReference type="PANTHER" id="PTHR30332:SF17">
    <property type="entry name" value="TYPE IV PILIATION SYSTEM PROTEIN DR_0774-RELATED"/>
    <property type="match status" value="1"/>
</dbReference>
<dbReference type="InterPro" id="IPR004846">
    <property type="entry name" value="T2SS/T3SS_dom"/>
</dbReference>
<dbReference type="Pfam" id="PF13629">
    <property type="entry name" value="T2SS-T3SS_pil_N"/>
    <property type="match status" value="1"/>
</dbReference>
<dbReference type="InterPro" id="IPR001775">
    <property type="entry name" value="GspD/PilQ"/>
</dbReference>
<dbReference type="Pfam" id="PF00263">
    <property type="entry name" value="Secretin"/>
    <property type="match status" value="1"/>
</dbReference>
<feature type="domain" description="Type II/III secretion system secretin-like" evidence="3">
    <location>
        <begin position="435"/>
        <end position="605"/>
    </location>
</feature>
<evidence type="ECO:0000313" key="5">
    <source>
        <dbReference type="EMBL" id="TWT58855.1"/>
    </source>
</evidence>
<dbReference type="PANTHER" id="PTHR30332">
    <property type="entry name" value="PROBABLE GENERAL SECRETION PATHWAY PROTEIN D"/>
    <property type="match status" value="1"/>
</dbReference>
<dbReference type="PROSITE" id="PS00875">
    <property type="entry name" value="T2SP_D"/>
    <property type="match status" value="1"/>
</dbReference>
<evidence type="ECO:0000259" key="4">
    <source>
        <dbReference type="Pfam" id="PF13629"/>
    </source>
</evidence>
<evidence type="ECO:0000313" key="6">
    <source>
        <dbReference type="Proteomes" id="UP000317243"/>
    </source>
</evidence>
<name>A0A5C5X9L6_9PLAN</name>
<dbReference type="InterPro" id="IPR050810">
    <property type="entry name" value="Bact_Secretion_Sys_Channel"/>
</dbReference>
<keyword evidence="6" id="KW-1185">Reference proteome</keyword>
<evidence type="ECO:0000256" key="1">
    <source>
        <dbReference type="RuleBase" id="RU004003"/>
    </source>
</evidence>
<evidence type="ECO:0000256" key="2">
    <source>
        <dbReference type="SAM" id="MobiDB-lite"/>
    </source>
</evidence>
<dbReference type="EMBL" id="SIHI01000001">
    <property type="protein sequence ID" value="TWT58855.1"/>
    <property type="molecule type" value="Genomic_DNA"/>
</dbReference>
<organism evidence="5 6">
    <name type="scientific">Thalassoglobus neptunius</name>
    <dbReference type="NCBI Taxonomy" id="1938619"/>
    <lineage>
        <taxon>Bacteria</taxon>
        <taxon>Pseudomonadati</taxon>
        <taxon>Planctomycetota</taxon>
        <taxon>Planctomycetia</taxon>
        <taxon>Planctomycetales</taxon>
        <taxon>Planctomycetaceae</taxon>
        <taxon>Thalassoglobus</taxon>
    </lineage>
</organism>
<dbReference type="InterPro" id="IPR004845">
    <property type="entry name" value="T2SS_GspD_CS"/>
</dbReference>
<reference evidence="5 6" key="1">
    <citation type="submission" date="2019-02" db="EMBL/GenBank/DDBJ databases">
        <title>Deep-cultivation of Planctomycetes and their phenomic and genomic characterization uncovers novel biology.</title>
        <authorList>
            <person name="Wiegand S."/>
            <person name="Jogler M."/>
            <person name="Boedeker C."/>
            <person name="Pinto D."/>
            <person name="Vollmers J."/>
            <person name="Rivas-Marin E."/>
            <person name="Kohn T."/>
            <person name="Peeters S.H."/>
            <person name="Heuer A."/>
            <person name="Rast P."/>
            <person name="Oberbeckmann S."/>
            <person name="Bunk B."/>
            <person name="Jeske O."/>
            <person name="Meyerdierks A."/>
            <person name="Storesund J.E."/>
            <person name="Kallscheuer N."/>
            <person name="Luecker S."/>
            <person name="Lage O.M."/>
            <person name="Pohl T."/>
            <person name="Merkel B.J."/>
            <person name="Hornburger P."/>
            <person name="Mueller R.-W."/>
            <person name="Bruemmer F."/>
            <person name="Labrenz M."/>
            <person name="Spormann A.M."/>
            <person name="Op Den Camp H."/>
            <person name="Overmann J."/>
            <person name="Amann R."/>
            <person name="Jetten M.S.M."/>
            <person name="Mascher T."/>
            <person name="Medema M.H."/>
            <person name="Devos D.P."/>
            <person name="Kaster A.-K."/>
            <person name="Ovreas L."/>
            <person name="Rohde M."/>
            <person name="Galperin M.Y."/>
            <person name="Jogler C."/>
        </authorList>
    </citation>
    <scope>NUCLEOTIDE SEQUENCE [LARGE SCALE GENOMIC DNA]</scope>
    <source>
        <strain evidence="5 6">KOR42</strain>
    </source>
</reference>
<feature type="domain" description="Pilus formation protein N-terminal" evidence="4">
    <location>
        <begin position="168"/>
        <end position="240"/>
    </location>
</feature>
<accession>A0A5C5X9L6</accession>
<dbReference type="PRINTS" id="PR00811">
    <property type="entry name" value="BCTERIALGSPD"/>
</dbReference>
<sequence length="693" mass="75188">MRLFAVQLHVEHFAQVLQPLQPITLSVFRFPSQGNDLVEIGGTAVISQRSSILRCARRLGDSQRTVVVAVCLVLLFSLHSDAQDVGGVNSPGRATLLPFSEFSDAESEPQFPTQPVLAQGDSATERLPSPDLRPLRLDRPDLGTPRPNAAAQERASRYVVDRVDPQLTLDVQIGRPVILQFKQTPFRDQVADPNVVDALNVTETEYSINGKQLGSTVLNFWFQNPEASGGQEVLSYLVRVQEDPETARRFEVLLARIEREINRAFPNSVVRLSYVGSQVVVRGQAKGIEDATQILRIVARSIPEEEGLDSPFSPDEFFLGNADAGAIIDSGGLTGLLDGDTASGVNSARINGRVVNLLEIAGVHQVMLKVTIAEVNRSAVRRASANLIALFGDSAAFTSFGSLMRIAGGAFENPGGAGGTFVVDRGDFDLILNFLKTHQLAKSLAEPTLTTLNGQRANFQVGGSFPVPDNGLNGEENVGGVNFVGGQSVRFVPFGVQLSFTPVVTDHDRIRLQLATSVSTRDEATGALIGDTEVSGLNERQFTNVVELREGQTLALAGLIQNNLGGDSDRVPFVGDIPYVGRLFSQDRTSQDEQELIVLVTPYLVNPVDATCQPLALPGSDYFEPDDVEFFLRGNLTGHVAEDYRSSIRTDIYKMKAFRRLEQELIIGQPGHSNGLLCPPVARPSDPLLRMTP</sequence>
<feature type="region of interest" description="Disordered" evidence="2">
    <location>
        <begin position="104"/>
        <end position="157"/>
    </location>
</feature>
<comment type="caution">
    <text evidence="5">The sequence shown here is derived from an EMBL/GenBank/DDBJ whole genome shotgun (WGS) entry which is preliminary data.</text>
</comment>